<feature type="transmembrane region" description="Helical" evidence="7">
    <location>
        <begin position="435"/>
        <end position="451"/>
    </location>
</feature>
<feature type="transmembrane region" description="Helical" evidence="7">
    <location>
        <begin position="146"/>
        <end position="168"/>
    </location>
</feature>
<keyword evidence="2" id="KW-1003">Cell membrane</keyword>
<proteinExistence type="inferred from homology"/>
<feature type="transmembrane region" description="Helical" evidence="7">
    <location>
        <begin position="20"/>
        <end position="40"/>
    </location>
</feature>
<protein>
    <submittedName>
        <fullName evidence="9">Putative membrane protein YccC</fullName>
    </submittedName>
</protein>
<sequence length="684" mass="73654">MRKIQGLDPGGLRLVRGFRLVAGMMGAGVLGTHIGALLPALRVPDLSVVCAVVALLLQVFTQPASRTIELAHLWINGAVFTGILSLSVPIRLVVPDGHDLILQILWVFVIAFGFFLRRYGPFFERLGILVALAWLLIVGLHPPMHLAVWFPLAGLVSVCVVSVLVAILPRPSPIKVLRLVERSLGRALANNLIALARGDVPSADRQAQILHALKEKRSELTLAVESAARAGAIETPEPSIILSRSSKQILALSVVMDALEKLSEVTRAELLASEVFQAAIKEVVTVTRGGKRSGALPELSQSAWLPENRERSRTDRFRFLRLYQGLKRLSLIATAENVEPAQAGIPLPRGVSAAPHISPSARLALQGGLAAGITVAIGHVLDLKHAYWTTMTVILVLSNSLGQTLRRSIERVAGTVIGVGIAFGAFVFWQQAPDVLGALALAAFMFIFIAMERSYMAGSIIIGFCAVLGLHLVSGIGTAGMLERVYDTAIGAAAGFVVSILVFPIKTDTRIKTGLESLLSEAKRLVSSRAAEEANSVKAGRVLVANVSSFAAQLSTFRDEQVVLSATTIKSREFLASLETLADYTALFCQSRFIVIKNDELSGYQPLLDDLEAALVAAFDAARSGKPVPDVEAVADNWRDHLPLDDESQTVQLAELVNLVYFARKIVAGLTSLTDDPIFRFILR</sequence>
<feature type="transmembrane region" description="Helical" evidence="7">
    <location>
        <begin position="73"/>
        <end position="94"/>
    </location>
</feature>
<evidence type="ECO:0000259" key="8">
    <source>
        <dbReference type="Pfam" id="PF13515"/>
    </source>
</evidence>
<comment type="similarity">
    <text evidence="6">Belongs to the YccS/YhfK family.</text>
</comment>
<evidence type="ECO:0000256" key="4">
    <source>
        <dbReference type="ARBA" id="ARBA00022989"/>
    </source>
</evidence>
<feature type="transmembrane region" description="Helical" evidence="7">
    <location>
        <begin position="100"/>
        <end position="116"/>
    </location>
</feature>
<gene>
    <name evidence="9" type="ORF">JM93_01113</name>
</gene>
<evidence type="ECO:0000256" key="3">
    <source>
        <dbReference type="ARBA" id="ARBA00022692"/>
    </source>
</evidence>
<keyword evidence="5 7" id="KW-0472">Membrane</keyword>
<comment type="caution">
    <text evidence="9">The sequence shown here is derived from an EMBL/GenBank/DDBJ whole genome shotgun (WGS) entry which is preliminary data.</text>
</comment>
<dbReference type="Pfam" id="PF13515">
    <property type="entry name" value="FUSC_2"/>
    <property type="match status" value="1"/>
</dbReference>
<feature type="domain" description="Integral membrane bound transporter" evidence="8">
    <location>
        <begin position="374"/>
        <end position="498"/>
    </location>
</feature>
<evidence type="ECO:0000256" key="5">
    <source>
        <dbReference type="ARBA" id="ARBA00023136"/>
    </source>
</evidence>
<accession>A0A562TB66</accession>
<feature type="transmembrane region" description="Helical" evidence="7">
    <location>
        <begin position="123"/>
        <end position="140"/>
    </location>
</feature>
<evidence type="ECO:0000256" key="6">
    <source>
        <dbReference type="ARBA" id="ARBA00043993"/>
    </source>
</evidence>
<dbReference type="EMBL" id="VLLF01000002">
    <property type="protein sequence ID" value="TWI90136.1"/>
    <property type="molecule type" value="Genomic_DNA"/>
</dbReference>
<feature type="transmembrane region" description="Helical" evidence="7">
    <location>
        <begin position="458"/>
        <end position="482"/>
    </location>
</feature>
<feature type="transmembrane region" description="Helical" evidence="7">
    <location>
        <begin position="46"/>
        <end position="61"/>
    </location>
</feature>
<reference evidence="9 10" key="1">
    <citation type="submission" date="2019-07" db="EMBL/GenBank/DDBJ databases">
        <title>Genomic Encyclopedia of Archaeal and Bacterial Type Strains, Phase II (KMG-II): from individual species to whole genera.</title>
        <authorList>
            <person name="Goeker M."/>
        </authorList>
    </citation>
    <scope>NUCLEOTIDE SEQUENCE [LARGE SCALE GENOMIC DNA]</scope>
    <source>
        <strain evidence="9 10">ATCC BAA-252</strain>
    </source>
</reference>
<dbReference type="OrthoDB" id="3816110at2"/>
<evidence type="ECO:0000256" key="7">
    <source>
        <dbReference type="SAM" id="Phobius"/>
    </source>
</evidence>
<evidence type="ECO:0000256" key="2">
    <source>
        <dbReference type="ARBA" id="ARBA00022475"/>
    </source>
</evidence>
<name>A0A562TB66_9HYPH</name>
<dbReference type="InterPro" id="IPR049453">
    <property type="entry name" value="Memb_transporter_dom"/>
</dbReference>
<keyword evidence="10" id="KW-1185">Reference proteome</keyword>
<comment type="subcellular location">
    <subcellularLocation>
        <location evidence="1">Cell membrane</location>
        <topology evidence="1">Multi-pass membrane protein</topology>
    </subcellularLocation>
</comment>
<keyword evidence="4 7" id="KW-1133">Transmembrane helix</keyword>
<dbReference type="PANTHER" id="PTHR30509">
    <property type="entry name" value="P-HYDROXYBENZOIC ACID EFFLUX PUMP SUBUNIT-RELATED"/>
    <property type="match status" value="1"/>
</dbReference>
<evidence type="ECO:0000256" key="1">
    <source>
        <dbReference type="ARBA" id="ARBA00004651"/>
    </source>
</evidence>
<dbReference type="RefSeq" id="WP_145341171.1">
    <property type="nucleotide sequence ID" value="NZ_SMLY01000086.1"/>
</dbReference>
<feature type="transmembrane region" description="Helical" evidence="7">
    <location>
        <begin position="412"/>
        <end position="429"/>
    </location>
</feature>
<keyword evidence="3 7" id="KW-0812">Transmembrane</keyword>
<feature type="transmembrane region" description="Helical" evidence="7">
    <location>
        <begin position="488"/>
        <end position="505"/>
    </location>
</feature>
<dbReference type="Proteomes" id="UP000320593">
    <property type="component" value="Unassembled WGS sequence"/>
</dbReference>
<organism evidence="9 10">
    <name type="scientific">Roseibium hamelinense</name>
    <dbReference type="NCBI Taxonomy" id="150831"/>
    <lineage>
        <taxon>Bacteria</taxon>
        <taxon>Pseudomonadati</taxon>
        <taxon>Pseudomonadota</taxon>
        <taxon>Alphaproteobacteria</taxon>
        <taxon>Hyphomicrobiales</taxon>
        <taxon>Stappiaceae</taxon>
        <taxon>Roseibium</taxon>
    </lineage>
</organism>
<dbReference type="GO" id="GO:0005886">
    <property type="term" value="C:plasma membrane"/>
    <property type="evidence" value="ECO:0007669"/>
    <property type="project" value="UniProtKB-SubCell"/>
</dbReference>
<dbReference type="AlphaFoldDB" id="A0A562TB66"/>
<evidence type="ECO:0000313" key="9">
    <source>
        <dbReference type="EMBL" id="TWI90136.1"/>
    </source>
</evidence>
<dbReference type="PANTHER" id="PTHR30509:SF9">
    <property type="entry name" value="MULTIDRUG RESISTANCE PROTEIN MDTO"/>
    <property type="match status" value="1"/>
</dbReference>
<evidence type="ECO:0000313" key="10">
    <source>
        <dbReference type="Proteomes" id="UP000320593"/>
    </source>
</evidence>